<dbReference type="InterPro" id="IPR023346">
    <property type="entry name" value="Lysozyme-like_dom_sf"/>
</dbReference>
<comment type="similarity">
    <text evidence="1">Belongs to the transglycosylase Slt family.</text>
</comment>
<dbReference type="InterPro" id="IPR008939">
    <property type="entry name" value="Lytic_TGlycosylase_superhlx_U"/>
</dbReference>
<evidence type="ECO:0000259" key="4">
    <source>
        <dbReference type="Pfam" id="PF01464"/>
    </source>
</evidence>
<organism evidence="5 6">
    <name type="scientific">Holospora curviuscula</name>
    <dbReference type="NCBI Taxonomy" id="1082868"/>
    <lineage>
        <taxon>Bacteria</taxon>
        <taxon>Pseudomonadati</taxon>
        <taxon>Pseudomonadota</taxon>
        <taxon>Alphaproteobacteria</taxon>
        <taxon>Holosporales</taxon>
        <taxon>Holosporaceae</taxon>
        <taxon>Holospora</taxon>
    </lineage>
</organism>
<comment type="similarity">
    <text evidence="2">Belongs to the virb1 family.</text>
</comment>
<dbReference type="RefSeq" id="WP_104207197.1">
    <property type="nucleotide sequence ID" value="NZ_PHHC01000115.1"/>
</dbReference>
<name>A0A2S5R7P6_9PROT</name>
<proteinExistence type="inferred from homology"/>
<dbReference type="SUPFAM" id="SSF53955">
    <property type="entry name" value="Lysozyme-like"/>
    <property type="match status" value="1"/>
</dbReference>
<evidence type="ECO:0000256" key="2">
    <source>
        <dbReference type="ARBA" id="ARBA00009387"/>
    </source>
</evidence>
<sequence length="632" mass="74294">MRSLFIFVFSPGIVYSKPLPFIPFTEPLLFKKTHAQLKKQMEFFFIQKNQDEKKILQFFSKNPPQTIQGWIRYGEVLSKNGSNLLLQQDAVRRFWIENTASEKLSQIFLRIWSPVLSTIDHERKIIYLLSTSSPQNPLIQKAQFIINLLEKKFHPSHELRIATGLMSLDARWVPFVDRKTHRAYFIPVLRRAYIRFLLRKDQLEAACRCWSFWKNDLLSQIYTFNTQANQAGFNISRALARDLIQKGNGFEASHHKSLAQLWYTKAFQIIQTTLKDNGRFPIEQSWIAGLIQFHLYHWKEALGHFNQMMKQAFMEDPWVISSMLRERYYAKAAFWCGVCCQKYFHIPKAQEYFEKASQYPFLFYGQMALTRLKRKLTMKFVHPSSMGRSRVIEGLLNLLGDKNTYGFPKDHVSLVNCLLDDLIDNFSSVQECWAFVKILRKQFPSEAVYLARKLSAHRAQYVFSVAYPTCALPRPFEDPALIWSIALGETCFSPYVVSSKGALGVMQIMPFEVEKYAKKAGLPYSLNRMKELDYGMSLGIEEIKEKLALYRNKYVLGIASYNAGTRKLNEWHKTLYPVYEPDIILRTCLWIERIPYEETRQYICKILSFYCVYRWMQGRTLRHQDVERLLTL</sequence>
<dbReference type="PANTHER" id="PTHR37423">
    <property type="entry name" value="SOLUBLE LYTIC MUREIN TRANSGLYCOSYLASE-RELATED"/>
    <property type="match status" value="1"/>
</dbReference>
<evidence type="ECO:0000256" key="3">
    <source>
        <dbReference type="ARBA" id="ARBA00022729"/>
    </source>
</evidence>
<dbReference type="CDD" id="cd13401">
    <property type="entry name" value="Slt70-like"/>
    <property type="match status" value="1"/>
</dbReference>
<dbReference type="EMBL" id="PHHC01000115">
    <property type="protein sequence ID" value="PPE03307.1"/>
    <property type="molecule type" value="Genomic_DNA"/>
</dbReference>
<dbReference type="AlphaFoldDB" id="A0A2S5R7P6"/>
<dbReference type="Pfam" id="PF01464">
    <property type="entry name" value="SLT"/>
    <property type="match status" value="1"/>
</dbReference>
<evidence type="ECO:0000313" key="6">
    <source>
        <dbReference type="Proteomes" id="UP000239425"/>
    </source>
</evidence>
<evidence type="ECO:0000256" key="1">
    <source>
        <dbReference type="ARBA" id="ARBA00007734"/>
    </source>
</evidence>
<feature type="domain" description="Transglycosylase SLT" evidence="4">
    <location>
        <begin position="478"/>
        <end position="574"/>
    </location>
</feature>
<comment type="caution">
    <text evidence="5">The sequence shown here is derived from an EMBL/GenBank/DDBJ whole genome shotgun (WGS) entry which is preliminary data.</text>
</comment>
<keyword evidence="6" id="KW-1185">Reference proteome</keyword>
<protein>
    <submittedName>
        <fullName evidence="5">Soluble lytic murein transglycosylase</fullName>
    </submittedName>
</protein>
<dbReference type="OrthoDB" id="9815002at2"/>
<evidence type="ECO:0000313" key="5">
    <source>
        <dbReference type="EMBL" id="PPE03307.1"/>
    </source>
</evidence>
<dbReference type="SUPFAM" id="SSF48435">
    <property type="entry name" value="Bacterial muramidases"/>
    <property type="match status" value="1"/>
</dbReference>
<dbReference type="InterPro" id="IPR008258">
    <property type="entry name" value="Transglycosylase_SLT_dom_1"/>
</dbReference>
<accession>A0A2S5R7P6</accession>
<reference evidence="5 6" key="1">
    <citation type="submission" date="2017-11" db="EMBL/GenBank/DDBJ databases">
        <title>Comparative genomic analysis of Holospora spp., intranuclear symbionts of paramecia.</title>
        <authorList>
            <person name="Garushyants S.K."/>
            <person name="Beliavskaya A."/>
            <person name="Malko D.B."/>
            <person name="Logacheva M.D."/>
            <person name="Rautian M.S."/>
            <person name="Gelfand M.S."/>
        </authorList>
    </citation>
    <scope>NUCLEOTIDE SEQUENCE [LARGE SCALE GENOMIC DNA]</scope>
    <source>
        <strain evidence="6">02AZ16</strain>
    </source>
</reference>
<gene>
    <name evidence="5" type="ORF">HCUR_01262</name>
</gene>
<dbReference type="Proteomes" id="UP000239425">
    <property type="component" value="Unassembled WGS sequence"/>
</dbReference>
<dbReference type="GO" id="GO:0042597">
    <property type="term" value="C:periplasmic space"/>
    <property type="evidence" value="ECO:0007669"/>
    <property type="project" value="InterPro"/>
</dbReference>
<dbReference type="PANTHER" id="PTHR37423:SF2">
    <property type="entry name" value="MEMBRANE-BOUND LYTIC MUREIN TRANSGLYCOSYLASE C"/>
    <property type="match status" value="1"/>
</dbReference>
<dbReference type="GO" id="GO:0004553">
    <property type="term" value="F:hydrolase activity, hydrolyzing O-glycosyl compounds"/>
    <property type="evidence" value="ECO:0007669"/>
    <property type="project" value="InterPro"/>
</dbReference>
<dbReference type="Gene3D" id="1.10.530.10">
    <property type="match status" value="1"/>
</dbReference>
<keyword evidence="3" id="KW-0732">Signal</keyword>